<evidence type="ECO:0000256" key="3">
    <source>
        <dbReference type="PIRSR" id="PIRSR000451-1"/>
    </source>
</evidence>
<dbReference type="InterPro" id="IPR012328">
    <property type="entry name" value="Chalcone/stilbene_synt_C"/>
</dbReference>
<dbReference type="PANTHER" id="PTHR11877">
    <property type="entry name" value="HYDROXYMETHYLGLUTARYL-COA SYNTHASE"/>
    <property type="match status" value="1"/>
</dbReference>
<dbReference type="OrthoDB" id="9786288at2"/>
<name>W7YGL8_9BACL</name>
<keyword evidence="2" id="KW-0808">Transferase</keyword>
<accession>W7YGL8</accession>
<evidence type="ECO:0000256" key="1">
    <source>
        <dbReference type="ARBA" id="ARBA00005531"/>
    </source>
</evidence>
<dbReference type="Gene3D" id="3.40.47.10">
    <property type="match status" value="2"/>
</dbReference>
<feature type="active site" description="Acyl-thioester intermediate" evidence="3">
    <location>
        <position position="161"/>
    </location>
</feature>
<dbReference type="PIRSF" id="PIRSF000451">
    <property type="entry name" value="PKS_III"/>
    <property type="match status" value="1"/>
</dbReference>
<protein>
    <submittedName>
        <fullName evidence="6">Chalcone synthase</fullName>
    </submittedName>
</protein>
<evidence type="ECO:0000256" key="2">
    <source>
        <dbReference type="ARBA" id="ARBA00022679"/>
    </source>
</evidence>
<reference evidence="6 7" key="1">
    <citation type="journal article" date="2014" name="Genome Announc.">
        <title>Draft Genome Sequence of Paenibacillus pini JCM 16418T, Isolated from the Rhizosphere of Pine Tree.</title>
        <authorList>
            <person name="Yuki M."/>
            <person name="Oshima K."/>
            <person name="Suda W."/>
            <person name="Oshida Y."/>
            <person name="Kitamura K."/>
            <person name="Iida Y."/>
            <person name="Hattori M."/>
            <person name="Ohkuma M."/>
        </authorList>
    </citation>
    <scope>NUCLEOTIDE SEQUENCE [LARGE SCALE GENOMIC DNA]</scope>
    <source>
        <strain evidence="6 7">JCM 16418</strain>
    </source>
</reference>
<dbReference type="GO" id="GO:0030639">
    <property type="term" value="P:polyketide biosynthetic process"/>
    <property type="evidence" value="ECO:0007669"/>
    <property type="project" value="TreeGrafter"/>
</dbReference>
<evidence type="ECO:0000259" key="5">
    <source>
        <dbReference type="Pfam" id="PF02797"/>
    </source>
</evidence>
<proteinExistence type="inferred from homology"/>
<dbReference type="Pfam" id="PF02797">
    <property type="entry name" value="Chal_sti_synt_C"/>
    <property type="match status" value="1"/>
</dbReference>
<dbReference type="GO" id="GO:0016747">
    <property type="term" value="F:acyltransferase activity, transferring groups other than amino-acyl groups"/>
    <property type="evidence" value="ECO:0007669"/>
    <property type="project" value="InterPro"/>
</dbReference>
<dbReference type="RefSeq" id="WP_036647247.1">
    <property type="nucleotide sequence ID" value="NZ_BAVZ01000004.1"/>
</dbReference>
<dbReference type="EMBL" id="BAVZ01000004">
    <property type="protein sequence ID" value="GAF07602.1"/>
    <property type="molecule type" value="Genomic_DNA"/>
</dbReference>
<feature type="domain" description="Chalcone/stilbene synthase N-terminal" evidence="4">
    <location>
        <begin position="4"/>
        <end position="221"/>
    </location>
</feature>
<comment type="caution">
    <text evidence="6">The sequence shown here is derived from an EMBL/GenBank/DDBJ whole genome shotgun (WGS) entry which is preliminary data.</text>
</comment>
<sequence length="390" mass="43100">MSYAQTHATAISIIGIGTAVPVNLLQQNEVFNRIEEALQDYPDSIRWAKRIFKQCGVETRYTCEPNLLEKAGDCRYLPSANLQDVPSTSERMEIYKRESIPIALQAAREALQDAHTDPTEITHIITVSCTGQFLPGLDAILVHHLGLSPRVNRIPLTFQGCAAGLKAIQLAKQLAESTNSSNILVVCVELCTLHFQPSSSRESLFASSFFGDGASACIIGMSDSSKTYDNGVFRLGEGHSILLPDCADEMIWEVGDTGFDLYLSPNIPKLLTKFLPEEVNLLLRERKVPELWAIHPGGRGIVDAVQKLYNLTDEQTMYSRNILRSFGNVSSATILFVMQQMRQDLVERKLSSAEGIALAFGPGLTSELMKFTFMPSTSPQEAELQHVHHS</sequence>
<dbReference type="InterPro" id="IPR011141">
    <property type="entry name" value="Polyketide_synthase_type-III"/>
</dbReference>
<evidence type="ECO:0000313" key="6">
    <source>
        <dbReference type="EMBL" id="GAF07602.1"/>
    </source>
</evidence>
<dbReference type="Pfam" id="PF00195">
    <property type="entry name" value="Chal_sti_synt_N"/>
    <property type="match status" value="1"/>
</dbReference>
<dbReference type="InterPro" id="IPR001099">
    <property type="entry name" value="Chalcone/stilbene_synt_N"/>
</dbReference>
<evidence type="ECO:0000313" key="7">
    <source>
        <dbReference type="Proteomes" id="UP000019364"/>
    </source>
</evidence>
<gene>
    <name evidence="6" type="ORF">JCM16418_1629</name>
</gene>
<dbReference type="CDD" id="cd00831">
    <property type="entry name" value="CHS_like"/>
    <property type="match status" value="1"/>
</dbReference>
<organism evidence="6 7">
    <name type="scientific">Paenibacillus pini JCM 16418</name>
    <dbReference type="NCBI Taxonomy" id="1236976"/>
    <lineage>
        <taxon>Bacteria</taxon>
        <taxon>Bacillati</taxon>
        <taxon>Bacillota</taxon>
        <taxon>Bacilli</taxon>
        <taxon>Bacillales</taxon>
        <taxon>Paenibacillaceae</taxon>
        <taxon>Paenibacillus</taxon>
    </lineage>
</organism>
<feature type="domain" description="Chalcone/stilbene synthase C-terminal" evidence="5">
    <location>
        <begin position="242"/>
        <end position="369"/>
    </location>
</feature>
<dbReference type="eggNOG" id="COG3424">
    <property type="taxonomic scope" value="Bacteria"/>
</dbReference>
<evidence type="ECO:0000259" key="4">
    <source>
        <dbReference type="Pfam" id="PF00195"/>
    </source>
</evidence>
<dbReference type="InterPro" id="IPR016039">
    <property type="entry name" value="Thiolase-like"/>
</dbReference>
<dbReference type="Proteomes" id="UP000019364">
    <property type="component" value="Unassembled WGS sequence"/>
</dbReference>
<keyword evidence="7" id="KW-1185">Reference proteome</keyword>
<comment type="similarity">
    <text evidence="1">Belongs to the thiolase-like superfamily. Chalcone/stilbene synthases family.</text>
</comment>
<dbReference type="SUPFAM" id="SSF53901">
    <property type="entry name" value="Thiolase-like"/>
    <property type="match status" value="1"/>
</dbReference>
<dbReference type="PANTHER" id="PTHR11877:SF46">
    <property type="entry name" value="TYPE III POLYKETIDE SYNTHASE A"/>
    <property type="match status" value="1"/>
</dbReference>
<dbReference type="AlphaFoldDB" id="W7YGL8"/>
<dbReference type="STRING" id="1236976.JCM16418_1629"/>